<protein>
    <submittedName>
        <fullName evidence="1">Uncharacterized protein</fullName>
    </submittedName>
</protein>
<organism evidence="1 2">
    <name type="scientific">Lachnellula willkommii</name>
    <dbReference type="NCBI Taxonomy" id="215461"/>
    <lineage>
        <taxon>Eukaryota</taxon>
        <taxon>Fungi</taxon>
        <taxon>Dikarya</taxon>
        <taxon>Ascomycota</taxon>
        <taxon>Pezizomycotina</taxon>
        <taxon>Leotiomycetes</taxon>
        <taxon>Helotiales</taxon>
        <taxon>Lachnaceae</taxon>
        <taxon>Lachnellula</taxon>
    </lineage>
</organism>
<evidence type="ECO:0000313" key="1">
    <source>
        <dbReference type="EMBL" id="TVY93936.1"/>
    </source>
</evidence>
<name>A0A559MLU6_9HELO</name>
<evidence type="ECO:0000313" key="2">
    <source>
        <dbReference type="Proteomes" id="UP000315522"/>
    </source>
</evidence>
<gene>
    <name evidence="1" type="ORF">LAWI1_G002045</name>
</gene>
<dbReference type="AlphaFoldDB" id="A0A559MLU6"/>
<reference evidence="1 2" key="1">
    <citation type="submission" date="2018-05" db="EMBL/GenBank/DDBJ databases">
        <title>Genome sequencing and assembly of the regulated plant pathogen Lachnellula willkommii and related sister species for the development of diagnostic species identification markers.</title>
        <authorList>
            <person name="Giroux E."/>
            <person name="Bilodeau G."/>
        </authorList>
    </citation>
    <scope>NUCLEOTIDE SEQUENCE [LARGE SCALE GENOMIC DNA]</scope>
    <source>
        <strain evidence="1 2">CBS 172.35</strain>
    </source>
</reference>
<dbReference type="EMBL" id="QGML01000062">
    <property type="protein sequence ID" value="TVY93936.1"/>
    <property type="molecule type" value="Genomic_DNA"/>
</dbReference>
<sequence>MEEDERKTGGKGVPVRFNPRANMWRRVSSQNAVPRLVAATPSKEEKMFLWPEAFSDYNPNSTSTITESVAT</sequence>
<comment type="caution">
    <text evidence="1">The sequence shown here is derived from an EMBL/GenBank/DDBJ whole genome shotgun (WGS) entry which is preliminary data.</text>
</comment>
<accession>A0A559MLU6</accession>
<proteinExistence type="predicted"/>
<keyword evidence="2" id="KW-1185">Reference proteome</keyword>
<dbReference type="Proteomes" id="UP000315522">
    <property type="component" value="Unassembled WGS sequence"/>
</dbReference>